<feature type="non-terminal residue" evidence="5">
    <location>
        <position position="1"/>
    </location>
</feature>
<dbReference type="Pfam" id="PF01826">
    <property type="entry name" value="TIL"/>
    <property type="match status" value="1"/>
</dbReference>
<evidence type="ECO:0000256" key="1">
    <source>
        <dbReference type="ARBA" id="ARBA00022690"/>
    </source>
</evidence>
<dbReference type="PANTHER" id="PTHR23259:SF70">
    <property type="entry name" value="ACCESSORY GLAND PROTEIN ACP62F-RELATED"/>
    <property type="match status" value="1"/>
</dbReference>
<dbReference type="InterPro" id="IPR002919">
    <property type="entry name" value="TIL_dom"/>
</dbReference>
<evidence type="ECO:0000259" key="4">
    <source>
        <dbReference type="Pfam" id="PF01826"/>
    </source>
</evidence>
<evidence type="ECO:0000256" key="2">
    <source>
        <dbReference type="ARBA" id="ARBA00023157"/>
    </source>
</evidence>
<dbReference type="EMBL" id="GEDV01000656">
    <property type="protein sequence ID" value="JAP87901.1"/>
    <property type="molecule type" value="Transcribed_RNA"/>
</dbReference>
<sequence length="1267" mass="127390">RELWNPQAIVCVVWQFTIGRRMYFRKIVVSAVFVVAVSGYGCENCGTPKCGPNEVPVMGNPRRDLFCRPLYTPPSVLKELRKCVCKPQFVRNSWGECVSKTNCRRCKPRLQKDWHTCSSSCPITGNKAISLFCRTMCTPGCDCPPGWVVDPRNWKNCVKAVKYPPLCPPNSRFEPCVSTCEPVCGFIQPRFCFTHCHRGACVCNKGFTAFVRSGAMNCVRQEECLLYLRTASFSILNKTAYGGGATTLRSDNIGGFITAPDGMVPRSSSGHVLSGDVAHSISTIPHGIFVTGVNNTTISNGATFSRTGSEMGSMGAGASFLASSARGTGRGGSGIGGGTVASASGGIDMVSMRAPGSLSDVPGGLIAAGVNGESFLRPDSAGTSTVRALLGAAGSHTGVRFEHGALSSSSHPAVATVLSAGRGHGTVTAQERNSLSSASAGPGGVGIGAGSVLSAVYSGRGGITTALGGTSLSTPFSAASGGIRGSMASTDTDGGVHIEHGALSSSSRTAGVFGLSAGTVHGSNGGGVGNTLSHTPVPPSNFGSGARNVHRAVSSVSTGIMSVLGGPTAHKPLASQPSGVRTGSGPPDTNGGGHITPGTSIIDPGTSLASSSLISATERMHTIRRSLVIKPSSSSRTPEIVSAETSALPSASGIHRSIRAGPAGASAIGVTSEAPSTHLFHSEHGAVNIRTNSAGTTGFMPSATDLGAIRTSTGSVPTPLIGNRAMGDTTARTIFHGALTRPGVVGAGRGGTGRNPAFSAEHGGARVRLGTTEIYRSAPVGSRMNSLGAGSTGTAGSLSLAAPGLSRVGINTVSAIAPSSVRGITGAPESSVILSGVSLQPNGISASVSTSGTSQPPSAGFGEVGLELGATSSTSHGIARPGTVHLDSRQPYFSLGTSGATVLTGAENGINVAGENPRPSVGFSNVLNRAVISTTASNAPDLSGTPEPLDLGDITGIEAPLTSVSRVSGGSGILINRGSESLNSGGDNARTSSIITAGHGVASGATVHPEGTRFGRVTGTAAVNNVTVTGLPPSATLRSHTGTGLSYTSEIGRAGLPVPSGSTGSRDVGAFGGTVITTNTHSTHGSGASVSSLSREASEITGTDTYAAGGSRIGPGGEVLPSAATSSVIGLGTYSSGVTTEGGNWNARTTGGAHSGVASPSRTLRHGERMGSTYDVGQHFPSSAGYLRIGYSINPYLPGFMLNAGKEYADTSLTIKPADTNALGGTRGDPIGHRSLGESEDSLPGNMNISGVQPIIGGATVRTSTSR</sequence>
<dbReference type="AlphaFoldDB" id="A0A131ZCC7"/>
<feature type="region of interest" description="Disordered" evidence="3">
    <location>
        <begin position="1220"/>
        <end position="1251"/>
    </location>
</feature>
<dbReference type="CDD" id="cd19941">
    <property type="entry name" value="TIL"/>
    <property type="match status" value="3"/>
</dbReference>
<organism evidence="5">
    <name type="scientific">Rhipicephalus appendiculatus</name>
    <name type="common">Brown ear tick</name>
    <dbReference type="NCBI Taxonomy" id="34631"/>
    <lineage>
        <taxon>Eukaryota</taxon>
        <taxon>Metazoa</taxon>
        <taxon>Ecdysozoa</taxon>
        <taxon>Arthropoda</taxon>
        <taxon>Chelicerata</taxon>
        <taxon>Arachnida</taxon>
        <taxon>Acari</taxon>
        <taxon>Parasitiformes</taxon>
        <taxon>Ixodida</taxon>
        <taxon>Ixodoidea</taxon>
        <taxon>Ixodidae</taxon>
        <taxon>Rhipicephalinae</taxon>
        <taxon>Rhipicephalus</taxon>
        <taxon>Rhipicephalus</taxon>
    </lineage>
</organism>
<reference evidence="5" key="1">
    <citation type="journal article" date="2016" name="Ticks Tick Borne Dis.">
        <title>De novo assembly and annotation of the salivary gland transcriptome of Rhipicephalus appendiculatus male and female ticks during blood feeding.</title>
        <authorList>
            <person name="de Castro M.H."/>
            <person name="de Klerk D."/>
            <person name="Pienaar R."/>
            <person name="Latif A.A."/>
            <person name="Rees D.J."/>
            <person name="Mans B.J."/>
        </authorList>
    </citation>
    <scope>NUCLEOTIDE SEQUENCE</scope>
    <source>
        <tissue evidence="5">Salivary glands</tissue>
    </source>
</reference>
<feature type="region of interest" description="Disordered" evidence="3">
    <location>
        <begin position="569"/>
        <end position="604"/>
    </location>
</feature>
<protein>
    <submittedName>
        <fullName evidence="5">TIL domain containing protein</fullName>
    </submittedName>
</protein>
<dbReference type="SUPFAM" id="SSF57567">
    <property type="entry name" value="Serine protease inhibitors"/>
    <property type="match status" value="2"/>
</dbReference>
<keyword evidence="1" id="KW-0646">Protease inhibitor</keyword>
<dbReference type="InterPro" id="IPR051368">
    <property type="entry name" value="SerProtInhib-TIL_Domain"/>
</dbReference>
<evidence type="ECO:0000313" key="5">
    <source>
        <dbReference type="EMBL" id="JAP87901.1"/>
    </source>
</evidence>
<feature type="domain" description="TIL" evidence="4">
    <location>
        <begin position="167"/>
        <end position="224"/>
    </location>
</feature>
<evidence type="ECO:0000256" key="3">
    <source>
        <dbReference type="SAM" id="MobiDB-lite"/>
    </source>
</evidence>
<dbReference type="PANTHER" id="PTHR23259">
    <property type="entry name" value="RIDDLE"/>
    <property type="match status" value="1"/>
</dbReference>
<dbReference type="InterPro" id="IPR036084">
    <property type="entry name" value="Ser_inhib-like_sf"/>
</dbReference>
<accession>A0A131ZCC7</accession>
<dbReference type="Gene3D" id="2.10.25.10">
    <property type="entry name" value="Laminin"/>
    <property type="match status" value="3"/>
</dbReference>
<proteinExistence type="predicted"/>
<name>A0A131ZCC7_RHIAP</name>
<dbReference type="GO" id="GO:0030414">
    <property type="term" value="F:peptidase inhibitor activity"/>
    <property type="evidence" value="ECO:0007669"/>
    <property type="project" value="UniProtKB-KW"/>
</dbReference>
<keyword evidence="2" id="KW-1015">Disulfide bond</keyword>